<protein>
    <recommendedName>
        <fullName evidence="3">Ankyrin repeat domain-containing protein</fullName>
    </recommendedName>
</protein>
<proteinExistence type="predicted"/>
<name>A0AAJ1A639_RHILE</name>
<dbReference type="InterPro" id="IPR036770">
    <property type="entry name" value="Ankyrin_rpt-contain_sf"/>
</dbReference>
<evidence type="ECO:0000313" key="1">
    <source>
        <dbReference type="EMBL" id="MBY5627972.1"/>
    </source>
</evidence>
<dbReference type="EMBL" id="JAAXEP010000003">
    <property type="protein sequence ID" value="MBY5627972.1"/>
    <property type="molecule type" value="Genomic_DNA"/>
</dbReference>
<dbReference type="RefSeq" id="WP_222259684.1">
    <property type="nucleotide sequence ID" value="NZ_JAAXEB010000003.1"/>
</dbReference>
<evidence type="ECO:0000313" key="2">
    <source>
        <dbReference type="Proteomes" id="UP000825699"/>
    </source>
</evidence>
<organism evidence="1 2">
    <name type="scientific">Rhizobium leguminosarum</name>
    <dbReference type="NCBI Taxonomy" id="384"/>
    <lineage>
        <taxon>Bacteria</taxon>
        <taxon>Pseudomonadati</taxon>
        <taxon>Pseudomonadota</taxon>
        <taxon>Alphaproteobacteria</taxon>
        <taxon>Hyphomicrobiales</taxon>
        <taxon>Rhizobiaceae</taxon>
        <taxon>Rhizobium/Agrobacterium group</taxon>
        <taxon>Rhizobium</taxon>
    </lineage>
</organism>
<comment type="caution">
    <text evidence="1">The sequence shown here is derived from an EMBL/GenBank/DDBJ whole genome shotgun (WGS) entry which is preliminary data.</text>
</comment>
<sequence length="315" mass="35996">MKFFLTLVASVLLLASTEQRSIGADAVRPIFPSQCGQPDLREQHACYLATSILRKDYAEMRYILENPELYAYVRINSPSVAECGHGPFIGCTFSNRYIDLEALRILIEFGADLNVRRGEYSYIFTVLQLRNRLEAMDLFLQNGADPNVRLPNLPVSSRYRSFPSPLLWQAVLFCNQPDGRAVIDLLLANGADPLIKLEGDVNYLHWEISNVTTGVRIHPCVWPMAERFIQADARLATERDRRGWLPIDYIGNKSMGGMSMEEVRHQCKYRTDKRRRLRTWEQALIAFGSPAGRRFSDEQVIRCSVGDAKRTYRLG</sequence>
<evidence type="ECO:0008006" key="3">
    <source>
        <dbReference type="Google" id="ProtNLM"/>
    </source>
</evidence>
<dbReference type="SUPFAM" id="SSF48403">
    <property type="entry name" value="Ankyrin repeat"/>
    <property type="match status" value="1"/>
</dbReference>
<dbReference type="AlphaFoldDB" id="A0AAJ1A639"/>
<reference evidence="1" key="1">
    <citation type="submission" date="2020-04" db="EMBL/GenBank/DDBJ databases">
        <title>Global-level population genomics supports evidence of horizontal gene transfer on evolution of Rhizobia in Lentils.</title>
        <authorList>
            <person name="Gai Y."/>
            <person name="Cook D."/>
            <person name="Riely B."/>
        </authorList>
    </citation>
    <scope>NUCLEOTIDE SEQUENCE</scope>
    <source>
        <strain evidence="1">Derici101B</strain>
    </source>
</reference>
<accession>A0AAJ1A639</accession>
<gene>
    <name evidence="1" type="ORF">HFO42_07560</name>
</gene>
<dbReference type="Proteomes" id="UP000825699">
    <property type="component" value="Unassembled WGS sequence"/>
</dbReference>
<dbReference type="Gene3D" id="1.25.40.20">
    <property type="entry name" value="Ankyrin repeat-containing domain"/>
    <property type="match status" value="1"/>
</dbReference>